<name>A0ABV2KMD3_9HYPH</name>
<accession>A0ABV2KMD3</accession>
<dbReference type="Proteomes" id="UP001549143">
    <property type="component" value="Unassembled WGS sequence"/>
</dbReference>
<dbReference type="SUPFAM" id="SSF110849">
    <property type="entry name" value="ParB/Sulfiredoxin"/>
    <property type="match status" value="1"/>
</dbReference>
<comment type="caution">
    <text evidence="2">The sequence shown here is derived from an EMBL/GenBank/DDBJ whole genome shotgun (WGS) entry which is preliminary data.</text>
</comment>
<gene>
    <name evidence="2" type="ORF">ABID44_002582</name>
</gene>
<keyword evidence="3" id="KW-1185">Reference proteome</keyword>
<dbReference type="InterPro" id="IPR003115">
    <property type="entry name" value="ParB_N"/>
</dbReference>
<evidence type="ECO:0000313" key="3">
    <source>
        <dbReference type="Proteomes" id="UP001549143"/>
    </source>
</evidence>
<sequence length="288" mass="32954">MLNDTIEQNRLTCSLGDTSDGQETEDTLAAEMRRLEALPTDTSPMPDRMRASDLIETELFQVRAGIFTAHVESLCRALVHEGDLQPLLILRRGGQAFLIDGWHRKRAYEQARRGDSVPVIEFQGTPQEALLEGQRVNKLHTLAMTKDERMDCAWKLVKLDASGACRYTLKQIAAAGVSERQVTFMRRVLRELKDGFEHARWKTAQRAHSNVAGREYTDDEIEDMMEAEATALADRMVRVFGTRYADRPEVLARAIEQYAGRRTPEVCRILTERNRADDWDEHDEFPDF</sequence>
<dbReference type="EMBL" id="JBEPMN010000009">
    <property type="protein sequence ID" value="MET3662248.1"/>
    <property type="molecule type" value="Genomic_DNA"/>
</dbReference>
<dbReference type="Pfam" id="PF02195">
    <property type="entry name" value="ParB_N"/>
    <property type="match status" value="1"/>
</dbReference>
<dbReference type="RefSeq" id="WP_354152101.1">
    <property type="nucleotide sequence ID" value="NZ_JBEPMN010000009.1"/>
</dbReference>
<proteinExistence type="predicted"/>
<organism evidence="2 3">
    <name type="scientific">Aquamicrobium ahrensii</name>
    <dbReference type="NCBI Taxonomy" id="469551"/>
    <lineage>
        <taxon>Bacteria</taxon>
        <taxon>Pseudomonadati</taxon>
        <taxon>Pseudomonadota</taxon>
        <taxon>Alphaproteobacteria</taxon>
        <taxon>Hyphomicrobiales</taxon>
        <taxon>Phyllobacteriaceae</taxon>
        <taxon>Aquamicrobium</taxon>
    </lineage>
</organism>
<evidence type="ECO:0000313" key="2">
    <source>
        <dbReference type="EMBL" id="MET3662248.1"/>
    </source>
</evidence>
<evidence type="ECO:0000259" key="1">
    <source>
        <dbReference type="Pfam" id="PF02195"/>
    </source>
</evidence>
<feature type="domain" description="ParB-like N-terminal" evidence="1">
    <location>
        <begin position="54"/>
        <end position="121"/>
    </location>
</feature>
<reference evidence="2 3" key="1">
    <citation type="submission" date="2024-06" db="EMBL/GenBank/DDBJ databases">
        <title>Genomic Encyclopedia of Type Strains, Phase IV (KMG-IV): sequencing the most valuable type-strain genomes for metagenomic binning, comparative biology and taxonomic classification.</title>
        <authorList>
            <person name="Goeker M."/>
        </authorList>
    </citation>
    <scope>NUCLEOTIDE SEQUENCE [LARGE SCALE GENOMIC DNA]</scope>
    <source>
        <strain evidence="2 3">DSM 19730</strain>
    </source>
</reference>
<dbReference type="InterPro" id="IPR036086">
    <property type="entry name" value="ParB/Sulfiredoxin_sf"/>
</dbReference>
<protein>
    <recommendedName>
        <fullName evidence="1">ParB-like N-terminal domain-containing protein</fullName>
    </recommendedName>
</protein>